<dbReference type="Pfam" id="PF09586">
    <property type="entry name" value="YfhO"/>
    <property type="match status" value="1"/>
</dbReference>
<feature type="transmembrane region" description="Helical" evidence="1">
    <location>
        <begin position="405"/>
        <end position="425"/>
    </location>
</feature>
<name>A0A0B7GZK6_9FLAO</name>
<feature type="transmembrane region" description="Helical" evidence="1">
    <location>
        <begin position="118"/>
        <end position="139"/>
    </location>
</feature>
<keyword evidence="1" id="KW-1133">Transmembrane helix</keyword>
<organism evidence="2 3">
    <name type="scientific">Capnocytophaga cynodegmi</name>
    <dbReference type="NCBI Taxonomy" id="28189"/>
    <lineage>
        <taxon>Bacteria</taxon>
        <taxon>Pseudomonadati</taxon>
        <taxon>Bacteroidota</taxon>
        <taxon>Flavobacteriia</taxon>
        <taxon>Flavobacteriales</taxon>
        <taxon>Flavobacteriaceae</taxon>
        <taxon>Capnocytophaga</taxon>
    </lineage>
</organism>
<feature type="transmembrane region" description="Helical" evidence="1">
    <location>
        <begin position="219"/>
        <end position="239"/>
    </location>
</feature>
<keyword evidence="1" id="KW-0472">Membrane</keyword>
<dbReference type="PANTHER" id="PTHR38454:SF1">
    <property type="entry name" value="INTEGRAL MEMBRANE PROTEIN"/>
    <property type="match status" value="1"/>
</dbReference>
<accession>A0A0B7GZK6</accession>
<feature type="transmembrane region" description="Helical" evidence="1">
    <location>
        <begin position="437"/>
        <end position="457"/>
    </location>
</feature>
<keyword evidence="3" id="KW-1185">Reference proteome</keyword>
<feature type="transmembrane region" description="Helical" evidence="1">
    <location>
        <begin position="364"/>
        <end position="385"/>
    </location>
</feature>
<feature type="transmembrane region" description="Helical" evidence="1">
    <location>
        <begin position="187"/>
        <end position="207"/>
    </location>
</feature>
<protein>
    <submittedName>
        <fullName evidence="2">Bacterial membrane protein YfhO domain protein</fullName>
    </submittedName>
</protein>
<dbReference type="EMBL" id="CDOD01000003">
    <property type="protein sequence ID" value="CEN32595.1"/>
    <property type="molecule type" value="Genomic_DNA"/>
</dbReference>
<dbReference type="InterPro" id="IPR018580">
    <property type="entry name" value="Uncharacterised_YfhO"/>
</dbReference>
<dbReference type="eggNOG" id="COG4485">
    <property type="taxonomic scope" value="Bacteria"/>
</dbReference>
<feature type="transmembrane region" description="Helical" evidence="1">
    <location>
        <begin position="520"/>
        <end position="538"/>
    </location>
</feature>
<dbReference type="RefSeq" id="WP_041989840.1">
    <property type="nucleotide sequence ID" value="NZ_CDOD01000003.1"/>
</dbReference>
<evidence type="ECO:0000313" key="2">
    <source>
        <dbReference type="EMBL" id="CEN32595.1"/>
    </source>
</evidence>
<feature type="transmembrane region" description="Helical" evidence="1">
    <location>
        <begin position="95"/>
        <end position="112"/>
    </location>
</feature>
<feature type="transmembrane region" description="Helical" evidence="1">
    <location>
        <begin position="146"/>
        <end position="167"/>
    </location>
</feature>
<sequence>MKKLIPHFVAIGLFIVVSLAFFYPVLQGKAIFQSDIVQYTGMAKERNDFRASEKEESYWTNSAFGGMPTYQLGANYPYDFIKKVDKSIRFLPRPADYLFLYFIGFYILLLTLKVDIRTAFLGAIAFGFSTYLIIILGVGHNAKAHAVGYFAPILAGILLVFNKKYFWGGLLTALALALEINANHFQMTYYLMLLVLILGGFMLYKSIKNKTIPHFLKSSGVLLVAVILSLLSNATSLLATQEYAQWSTRGKSELTITPDGSPKTNSGLSREYITEYSYGIAESLNLIVPRLFGGSNNEALGESSHTYQFLSKQGVPSSQALDFANALPTYWGSQPIVAAPAYIGAVIFFLFVLSLFLVKGYKKWWLLGGTIMALLLSWGKNFGFLTDLMIDYFPLYDKFRAVSSIQVILELCIPILAMLGLYQFLKNTAEKNKKTLLCSLYISLGILLLLFLAKGFFDFTATTDALYEKYYGKEVMAMIIEDRQSIYTSDILRTLFFILLTALALFLYQNSKIPKWGMQLALLLLIILDLGGVANRYVNSSDFVQARQMLQPFQATQADTQILEDESYFRVYEPEVGINGARTSYFHHSIGGYHAAKPKRLQELFDYQISKGNMEVLNMLNVKYVLLKDEKGQTRPMQNEDALGNAWFVSELKTVKTNDEMMANLTKFNPKEEAIILIDDNAKSSFKTKPEFVTDSTATISLKSYQPNKLVYESDNKNSGFAVFSEMHYPHGWKATIDEKESEYYRVNYLLRGMPIPAGKHIIVFEFEPEVVKTGSRISLIGNILLVLLLLGGLVWEIKAKKEKFEINH</sequence>
<feature type="transmembrane region" description="Helical" evidence="1">
    <location>
        <begin position="6"/>
        <end position="26"/>
    </location>
</feature>
<dbReference type="AlphaFoldDB" id="A0A0B7GZK6"/>
<dbReference type="STRING" id="28189.CCYN74_10192"/>
<dbReference type="PANTHER" id="PTHR38454">
    <property type="entry name" value="INTEGRAL MEMBRANE PROTEIN-RELATED"/>
    <property type="match status" value="1"/>
</dbReference>
<evidence type="ECO:0000313" key="3">
    <source>
        <dbReference type="Proteomes" id="UP000038055"/>
    </source>
</evidence>
<feature type="transmembrane region" description="Helical" evidence="1">
    <location>
        <begin position="778"/>
        <end position="796"/>
    </location>
</feature>
<feature type="transmembrane region" description="Helical" evidence="1">
    <location>
        <begin position="491"/>
        <end position="508"/>
    </location>
</feature>
<reference evidence="3" key="1">
    <citation type="submission" date="2015-01" db="EMBL/GenBank/DDBJ databases">
        <authorList>
            <person name="MANFREDI Pablo"/>
        </authorList>
    </citation>
    <scope>NUCLEOTIDE SEQUENCE [LARGE SCALE GENOMIC DNA]</scope>
    <source>
        <strain evidence="3">Ccyn2B</strain>
    </source>
</reference>
<keyword evidence="1" id="KW-0812">Transmembrane</keyword>
<proteinExistence type="predicted"/>
<dbReference type="Proteomes" id="UP000038055">
    <property type="component" value="Unassembled WGS sequence"/>
</dbReference>
<feature type="transmembrane region" description="Helical" evidence="1">
    <location>
        <begin position="336"/>
        <end position="357"/>
    </location>
</feature>
<evidence type="ECO:0000256" key="1">
    <source>
        <dbReference type="SAM" id="Phobius"/>
    </source>
</evidence>
<gene>
    <name evidence="2" type="ORF">CCYN2B_110114</name>
</gene>